<sequence length="129" mass="14626">MNKAKYKIWTGGYMLKPEDYPLSFPFYVGAFDGKVYQGELEKGEYSLTETSFLALPYIGLQDKNGKEIYEGDIIKKSSGAIGEVVYLKATVGYKLYNNGQVFDLFEADARYLEIIGNIYETPEILKDSK</sequence>
<organism evidence="2">
    <name type="scientific">Siphoviridae sp. ctt5z12</name>
    <dbReference type="NCBI Taxonomy" id="2823604"/>
    <lineage>
        <taxon>Viruses</taxon>
        <taxon>Duplodnaviria</taxon>
        <taxon>Heunggongvirae</taxon>
        <taxon>Uroviricota</taxon>
        <taxon>Caudoviricetes</taxon>
    </lineage>
</organism>
<name>A0A8S5LBY0_9CAUD</name>
<dbReference type="SUPFAM" id="SSF159006">
    <property type="entry name" value="YopX-like"/>
    <property type="match status" value="1"/>
</dbReference>
<reference evidence="2" key="1">
    <citation type="journal article" date="2021" name="Proc. Natl. Acad. Sci. U.S.A.">
        <title>A Catalog of Tens of Thousands of Viruses from Human Metagenomes Reveals Hidden Associations with Chronic Diseases.</title>
        <authorList>
            <person name="Tisza M.J."/>
            <person name="Buck C.B."/>
        </authorList>
    </citation>
    <scope>NUCLEOTIDE SEQUENCE</scope>
    <source>
        <strain evidence="2">Ctt5z12</strain>
    </source>
</reference>
<dbReference type="InterPro" id="IPR019096">
    <property type="entry name" value="YopX_protein"/>
</dbReference>
<feature type="domain" description="YopX protein" evidence="1">
    <location>
        <begin position="52"/>
        <end position="126"/>
    </location>
</feature>
<dbReference type="InterPro" id="IPR023385">
    <property type="entry name" value="YopX-like_C"/>
</dbReference>
<accession>A0A8S5LBY0</accession>
<dbReference type="Pfam" id="PF09643">
    <property type="entry name" value="YopX"/>
    <property type="match status" value="1"/>
</dbReference>
<dbReference type="Gene3D" id="2.30.30.290">
    <property type="entry name" value="YopX-like domains"/>
    <property type="match status" value="1"/>
</dbReference>
<evidence type="ECO:0000313" key="2">
    <source>
        <dbReference type="EMBL" id="DAD67363.1"/>
    </source>
</evidence>
<dbReference type="EMBL" id="BK014676">
    <property type="protein sequence ID" value="DAD67363.1"/>
    <property type="molecule type" value="Genomic_DNA"/>
</dbReference>
<evidence type="ECO:0000259" key="1">
    <source>
        <dbReference type="Pfam" id="PF09643"/>
    </source>
</evidence>
<protein>
    <submittedName>
        <fullName evidence="2">YopX protein</fullName>
    </submittedName>
</protein>
<proteinExistence type="predicted"/>